<dbReference type="EMBL" id="CP030862">
    <property type="protein sequence ID" value="AXE25319.1"/>
    <property type="molecule type" value="Genomic_DNA"/>
</dbReference>
<feature type="transmembrane region" description="Helical" evidence="1">
    <location>
        <begin position="36"/>
        <end position="54"/>
    </location>
</feature>
<protein>
    <recommendedName>
        <fullName evidence="2">DUF6545 domain-containing protein</fullName>
    </recommendedName>
</protein>
<feature type="transmembrane region" description="Helical" evidence="1">
    <location>
        <begin position="66"/>
        <end position="86"/>
    </location>
</feature>
<evidence type="ECO:0000313" key="4">
    <source>
        <dbReference type="Proteomes" id="UP000252004"/>
    </source>
</evidence>
<keyword evidence="1" id="KW-1133">Transmembrane helix</keyword>
<dbReference type="RefSeq" id="WP_114056505.1">
    <property type="nucleotide sequence ID" value="NZ_CP030862.1"/>
</dbReference>
<evidence type="ECO:0000256" key="1">
    <source>
        <dbReference type="SAM" id="Phobius"/>
    </source>
</evidence>
<feature type="domain" description="DUF6545" evidence="2">
    <location>
        <begin position="245"/>
        <end position="380"/>
    </location>
</feature>
<dbReference type="InterPro" id="IPR050039">
    <property type="entry name" value="MAB_1171c-like"/>
</dbReference>
<feature type="transmembrane region" description="Helical" evidence="1">
    <location>
        <begin position="173"/>
        <end position="195"/>
    </location>
</feature>
<dbReference type="Pfam" id="PF20182">
    <property type="entry name" value="DUF6545"/>
    <property type="match status" value="1"/>
</dbReference>
<keyword evidence="1" id="KW-0812">Transmembrane</keyword>
<feature type="transmembrane region" description="Helical" evidence="1">
    <location>
        <begin position="6"/>
        <end position="24"/>
    </location>
</feature>
<dbReference type="InterPro" id="IPR046675">
    <property type="entry name" value="DUF6545"/>
</dbReference>
<dbReference type="NCBIfam" id="NF042915">
    <property type="entry name" value="MAB_1171c_fam"/>
    <property type="match status" value="1"/>
</dbReference>
<accession>A0A344U348</accession>
<keyword evidence="1" id="KW-0472">Membrane</keyword>
<dbReference type="AlphaFoldDB" id="A0A344U348"/>
<keyword evidence="4" id="KW-1185">Reference proteome</keyword>
<evidence type="ECO:0000313" key="3">
    <source>
        <dbReference type="EMBL" id="AXE25319.1"/>
    </source>
</evidence>
<feature type="transmembrane region" description="Helical" evidence="1">
    <location>
        <begin position="215"/>
        <end position="240"/>
    </location>
</feature>
<name>A0A344U348_9ACTN</name>
<proteinExistence type="predicted"/>
<evidence type="ECO:0000259" key="2">
    <source>
        <dbReference type="Pfam" id="PF20182"/>
    </source>
</evidence>
<dbReference type="Proteomes" id="UP000252004">
    <property type="component" value="Chromosome"/>
</dbReference>
<feature type="transmembrane region" description="Helical" evidence="1">
    <location>
        <begin position="140"/>
        <end position="161"/>
    </location>
</feature>
<dbReference type="OrthoDB" id="3675041at2"/>
<organism evidence="3 4">
    <name type="scientific">Streptomyces globosus</name>
    <dbReference type="NCBI Taxonomy" id="68209"/>
    <lineage>
        <taxon>Bacteria</taxon>
        <taxon>Bacillati</taxon>
        <taxon>Actinomycetota</taxon>
        <taxon>Actinomycetes</taxon>
        <taxon>Kitasatosporales</taxon>
        <taxon>Streptomycetaceae</taxon>
        <taxon>Streptomyces</taxon>
    </lineage>
</organism>
<sequence>MSVLNLVAIVTLLGGAAWMMPALVQHRFRDPMRLHLFLSLFLMGIGNVLAQPPVLARVDEHTFPGFTKITFNVAILIGLGLMVGFLRECPLTGWRGPWPWEAVACAICLSVMTAMTAALPPHLRNHVLTSEYLVDWRVRTFYNFGNFYLFFGYAACALLAARHARKGRSLRRLSLSVISGGLTALALTCVFRFLWVNLPTLREPGRAITYADDFVFGQVATIVVCAGLSLPCFVSVVQIVRERLDHRAQFLGLEELWNRLVEIHPELVLDHHRRRRNRLLVSASAVYRRYVECRDGLTRLGPYLRLVAEESQGAVREDDPRTSACLVDRALRRLREQDGAGGAPSSASVFVLAPGSGGRAGGTDYEEDLGALVRLSLELRTMRAAPRPAGLCGGMGGPAPETV</sequence>
<gene>
    <name evidence="3" type="ORF">C0216_19360</name>
</gene>
<dbReference type="KEGG" id="sgz:C0216_19360"/>
<reference evidence="3 4" key="1">
    <citation type="submission" date="2018-01" db="EMBL/GenBank/DDBJ databases">
        <title>Draft genome Sequence of streptomyces globosus LZH-48.</title>
        <authorList>
            <person name="Ran K."/>
            <person name="Li Z."/>
            <person name="Wei S."/>
            <person name="Dong R."/>
        </authorList>
    </citation>
    <scope>NUCLEOTIDE SEQUENCE [LARGE SCALE GENOMIC DNA]</scope>
    <source>
        <strain evidence="3 4">LZH-48</strain>
    </source>
</reference>